<accession>A0AAN8KKY0</accession>
<dbReference type="AlphaFoldDB" id="A0AAN8KKY0"/>
<proteinExistence type="predicted"/>
<dbReference type="EMBL" id="JAZGQO010000001">
    <property type="protein sequence ID" value="KAK6195422.1"/>
    <property type="molecule type" value="Genomic_DNA"/>
</dbReference>
<reference evidence="2 3" key="1">
    <citation type="submission" date="2024-01" db="EMBL/GenBank/DDBJ databases">
        <title>The genome of the rayed Mediterranean limpet Patella caerulea (Linnaeus, 1758).</title>
        <authorList>
            <person name="Anh-Thu Weber A."/>
            <person name="Halstead-Nussloch G."/>
        </authorList>
    </citation>
    <scope>NUCLEOTIDE SEQUENCE [LARGE SCALE GENOMIC DNA]</scope>
    <source>
        <strain evidence="2">AATW-2023a</strain>
        <tissue evidence="2">Whole specimen</tissue>
    </source>
</reference>
<sequence length="197" mass="22023">MHVYGDEHLISKQECINHVSKRMGTALRKLTKDSKKVGVTLGGRGHGRLTQNLINKLTLYYGKAIRDHANDLNGMRNAVFSSFLHAISTDSAPHHSRCPSGESSWCFYQKALALGETPGSHSVMVGTPLTIEVAQKLNLFIQVLAMRLYLDVVTQGKPRMQTKVYTIKFGVNAQRQTFTQIQQNSIKVSKYKSNFCP</sequence>
<keyword evidence="3" id="KW-1185">Reference proteome</keyword>
<name>A0AAN8KKY0_PATCE</name>
<evidence type="ECO:0000313" key="3">
    <source>
        <dbReference type="Proteomes" id="UP001347796"/>
    </source>
</evidence>
<feature type="domain" description="Mutator-like transposase" evidence="1">
    <location>
        <begin position="4"/>
        <end position="106"/>
    </location>
</feature>
<protein>
    <recommendedName>
        <fullName evidence="1">Mutator-like transposase domain-containing protein</fullName>
    </recommendedName>
</protein>
<evidence type="ECO:0000259" key="1">
    <source>
        <dbReference type="Pfam" id="PF20700"/>
    </source>
</evidence>
<comment type="caution">
    <text evidence="2">The sequence shown here is derived from an EMBL/GenBank/DDBJ whole genome shotgun (WGS) entry which is preliminary data.</text>
</comment>
<dbReference type="InterPro" id="IPR049012">
    <property type="entry name" value="Mutator_transp_dom"/>
</dbReference>
<evidence type="ECO:0000313" key="2">
    <source>
        <dbReference type="EMBL" id="KAK6195422.1"/>
    </source>
</evidence>
<dbReference type="Proteomes" id="UP001347796">
    <property type="component" value="Unassembled WGS sequence"/>
</dbReference>
<organism evidence="2 3">
    <name type="scientific">Patella caerulea</name>
    <name type="common">Rayed Mediterranean limpet</name>
    <dbReference type="NCBI Taxonomy" id="87958"/>
    <lineage>
        <taxon>Eukaryota</taxon>
        <taxon>Metazoa</taxon>
        <taxon>Spiralia</taxon>
        <taxon>Lophotrochozoa</taxon>
        <taxon>Mollusca</taxon>
        <taxon>Gastropoda</taxon>
        <taxon>Patellogastropoda</taxon>
        <taxon>Patelloidea</taxon>
        <taxon>Patellidae</taxon>
        <taxon>Patella</taxon>
    </lineage>
</organism>
<gene>
    <name evidence="2" type="ORF">SNE40_000858</name>
</gene>
<dbReference type="Pfam" id="PF20700">
    <property type="entry name" value="Mutator"/>
    <property type="match status" value="1"/>
</dbReference>